<proteinExistence type="predicted"/>
<accession>A0ABU7BI93</accession>
<evidence type="ECO:0000313" key="2">
    <source>
        <dbReference type="Proteomes" id="UP001345963"/>
    </source>
</evidence>
<dbReference type="EMBL" id="JAHUTI010055132">
    <property type="protein sequence ID" value="MED6250158.1"/>
    <property type="molecule type" value="Genomic_DNA"/>
</dbReference>
<sequence length="106" mass="12352">MQALKAMKNKKRGSKGDQPEYYKMLHSVFTHNFNLDHIKKNETASEQNKYDYNLYLLPIHLPKASSMPLALFLFYSILKLPGAWTNPYNSNKSNAHRNNSLNNFFV</sequence>
<reference evidence="1 2" key="1">
    <citation type="submission" date="2021-07" db="EMBL/GenBank/DDBJ databases">
        <authorList>
            <person name="Palmer J.M."/>
        </authorList>
    </citation>
    <scope>NUCLEOTIDE SEQUENCE [LARGE SCALE GENOMIC DNA]</scope>
    <source>
        <strain evidence="1 2">AT_MEX2019</strain>
        <tissue evidence="1">Muscle</tissue>
    </source>
</reference>
<keyword evidence="2" id="KW-1185">Reference proteome</keyword>
<gene>
    <name evidence="1" type="ORF">ATANTOWER_025630</name>
</gene>
<name>A0ABU7BI93_9TELE</name>
<protein>
    <submittedName>
        <fullName evidence="1">Uncharacterized protein</fullName>
    </submittedName>
</protein>
<comment type="caution">
    <text evidence="1">The sequence shown here is derived from an EMBL/GenBank/DDBJ whole genome shotgun (WGS) entry which is preliminary data.</text>
</comment>
<dbReference type="Proteomes" id="UP001345963">
    <property type="component" value="Unassembled WGS sequence"/>
</dbReference>
<evidence type="ECO:0000313" key="1">
    <source>
        <dbReference type="EMBL" id="MED6250158.1"/>
    </source>
</evidence>
<organism evidence="1 2">
    <name type="scientific">Ataeniobius toweri</name>
    <dbReference type="NCBI Taxonomy" id="208326"/>
    <lineage>
        <taxon>Eukaryota</taxon>
        <taxon>Metazoa</taxon>
        <taxon>Chordata</taxon>
        <taxon>Craniata</taxon>
        <taxon>Vertebrata</taxon>
        <taxon>Euteleostomi</taxon>
        <taxon>Actinopterygii</taxon>
        <taxon>Neopterygii</taxon>
        <taxon>Teleostei</taxon>
        <taxon>Neoteleostei</taxon>
        <taxon>Acanthomorphata</taxon>
        <taxon>Ovalentaria</taxon>
        <taxon>Atherinomorphae</taxon>
        <taxon>Cyprinodontiformes</taxon>
        <taxon>Goodeidae</taxon>
        <taxon>Ataeniobius</taxon>
    </lineage>
</organism>